<name>A0A9R1RRT0_TRITD</name>
<dbReference type="PANTHER" id="PTHR31677:SF237">
    <property type="entry name" value="AP2_EREBP TRANSCRIPTION FACTOR SUPERFAMILY PROTEIN-RELATED"/>
    <property type="match status" value="1"/>
</dbReference>
<feature type="compositionally biased region" description="Low complexity" evidence="6">
    <location>
        <begin position="100"/>
        <end position="117"/>
    </location>
</feature>
<dbReference type="PANTHER" id="PTHR31677">
    <property type="entry name" value="AP2 DOMAIN CLASS TRANSCRIPTION FACTOR"/>
    <property type="match status" value="1"/>
</dbReference>
<keyword evidence="4" id="KW-0804">Transcription</keyword>
<reference evidence="8 9" key="1">
    <citation type="submission" date="2017-09" db="EMBL/GenBank/DDBJ databases">
        <authorList>
            <consortium name="International Durum Wheat Genome Sequencing Consortium (IDWGSC)"/>
            <person name="Milanesi L."/>
        </authorList>
    </citation>
    <scope>NUCLEOTIDE SEQUENCE [LARGE SCALE GENOMIC DNA]</scope>
    <source>
        <strain evidence="9">cv. Svevo</strain>
    </source>
</reference>
<evidence type="ECO:0000256" key="4">
    <source>
        <dbReference type="ARBA" id="ARBA00023163"/>
    </source>
</evidence>
<evidence type="ECO:0000313" key="9">
    <source>
        <dbReference type="Proteomes" id="UP000324705"/>
    </source>
</evidence>
<dbReference type="PROSITE" id="PS51032">
    <property type="entry name" value="AP2_ERF"/>
    <property type="match status" value="1"/>
</dbReference>
<proteinExistence type="predicted"/>
<evidence type="ECO:0000313" key="8">
    <source>
        <dbReference type="EMBL" id="VAH51116.1"/>
    </source>
</evidence>
<dbReference type="InterPro" id="IPR016177">
    <property type="entry name" value="DNA-bd_dom_sf"/>
</dbReference>
<dbReference type="AlphaFoldDB" id="A0A9R1RRT0"/>
<protein>
    <recommendedName>
        <fullName evidence="7">AP2/ERF domain-containing protein</fullName>
    </recommendedName>
</protein>
<dbReference type="Gramene" id="TRITD2Bv1G211010.1">
    <property type="protein sequence ID" value="TRITD2Bv1G211010.1"/>
    <property type="gene ID" value="TRITD2Bv1G211010"/>
</dbReference>
<dbReference type="GO" id="GO:0003677">
    <property type="term" value="F:DNA binding"/>
    <property type="evidence" value="ECO:0007669"/>
    <property type="project" value="UniProtKB-KW"/>
</dbReference>
<dbReference type="EMBL" id="LT934114">
    <property type="protein sequence ID" value="VAH51116.1"/>
    <property type="molecule type" value="Genomic_DNA"/>
</dbReference>
<dbReference type="SUPFAM" id="SSF54171">
    <property type="entry name" value="DNA-binding domain"/>
    <property type="match status" value="1"/>
</dbReference>
<keyword evidence="9" id="KW-1185">Reference proteome</keyword>
<evidence type="ECO:0000256" key="1">
    <source>
        <dbReference type="ARBA" id="ARBA00004123"/>
    </source>
</evidence>
<dbReference type="SMART" id="SM00380">
    <property type="entry name" value="AP2"/>
    <property type="match status" value="1"/>
</dbReference>
<keyword evidence="3" id="KW-0238">DNA-binding</keyword>
<dbReference type="Pfam" id="PF00847">
    <property type="entry name" value="AP2"/>
    <property type="match status" value="1"/>
</dbReference>
<feature type="domain" description="AP2/ERF" evidence="7">
    <location>
        <begin position="22"/>
        <end position="79"/>
    </location>
</feature>
<dbReference type="GO" id="GO:0003700">
    <property type="term" value="F:DNA-binding transcription factor activity"/>
    <property type="evidence" value="ECO:0007669"/>
    <property type="project" value="InterPro"/>
</dbReference>
<feature type="region of interest" description="Disordered" evidence="6">
    <location>
        <begin position="179"/>
        <end position="198"/>
    </location>
</feature>
<organism evidence="8 9">
    <name type="scientific">Triticum turgidum subsp. durum</name>
    <name type="common">Durum wheat</name>
    <name type="synonym">Triticum durum</name>
    <dbReference type="NCBI Taxonomy" id="4567"/>
    <lineage>
        <taxon>Eukaryota</taxon>
        <taxon>Viridiplantae</taxon>
        <taxon>Streptophyta</taxon>
        <taxon>Embryophyta</taxon>
        <taxon>Tracheophyta</taxon>
        <taxon>Spermatophyta</taxon>
        <taxon>Magnoliopsida</taxon>
        <taxon>Liliopsida</taxon>
        <taxon>Poales</taxon>
        <taxon>Poaceae</taxon>
        <taxon>BOP clade</taxon>
        <taxon>Pooideae</taxon>
        <taxon>Triticodae</taxon>
        <taxon>Triticeae</taxon>
        <taxon>Triticinae</taxon>
        <taxon>Triticum</taxon>
    </lineage>
</organism>
<keyword evidence="5" id="KW-0539">Nucleus</keyword>
<dbReference type="Gene3D" id="3.30.730.10">
    <property type="entry name" value="AP2/ERF domain"/>
    <property type="match status" value="1"/>
</dbReference>
<dbReference type="InterPro" id="IPR001471">
    <property type="entry name" value="AP2/ERF_dom"/>
</dbReference>
<gene>
    <name evidence="8" type="ORF">TRITD_2Bv1G211010</name>
</gene>
<feature type="region of interest" description="Disordered" evidence="6">
    <location>
        <begin position="98"/>
        <end position="117"/>
    </location>
</feature>
<dbReference type="Proteomes" id="UP000324705">
    <property type="component" value="Chromosome 2B"/>
</dbReference>
<evidence type="ECO:0000256" key="6">
    <source>
        <dbReference type="SAM" id="MobiDB-lite"/>
    </source>
</evidence>
<evidence type="ECO:0000256" key="3">
    <source>
        <dbReference type="ARBA" id="ARBA00023125"/>
    </source>
</evidence>
<dbReference type="OMA" id="AAYTHIP"/>
<dbReference type="CDD" id="cd00018">
    <property type="entry name" value="AP2"/>
    <property type="match status" value="1"/>
</dbReference>
<sequence>MAPKNALPVAVAAAADGGMEPRFRGVRKRPWGRYAAEIRDPARKARVWLGTFDTAEAAARAYDAAALHYRGPKAKTNFPVGTVAAYTHIPLPPPKALAVSPSSSTVESSSRDTPAAAPAAPAVAAPAAPPALDLSLAMPAMVAAQPFLFLDPRVAVTVAVAAPAPAPAPCRSAAISGMNKVASHEEEQSDTGSSSSVVDASPAVGVGFDLNLPPPVEMA</sequence>
<dbReference type="PRINTS" id="PR00367">
    <property type="entry name" value="ETHRSPELEMNT"/>
</dbReference>
<evidence type="ECO:0000259" key="7">
    <source>
        <dbReference type="PROSITE" id="PS51032"/>
    </source>
</evidence>
<comment type="subcellular location">
    <subcellularLocation>
        <location evidence="1">Nucleus</location>
    </subcellularLocation>
</comment>
<evidence type="ECO:0000256" key="2">
    <source>
        <dbReference type="ARBA" id="ARBA00023015"/>
    </source>
</evidence>
<dbReference type="InterPro" id="IPR036955">
    <property type="entry name" value="AP2/ERF_dom_sf"/>
</dbReference>
<accession>A0A9R1RRT0</accession>
<dbReference type="FunFam" id="3.30.730.10:FF:000001">
    <property type="entry name" value="Ethylene-responsive transcription factor 2"/>
    <property type="match status" value="1"/>
</dbReference>
<keyword evidence="2" id="KW-0805">Transcription regulation</keyword>
<dbReference type="GO" id="GO:0005634">
    <property type="term" value="C:nucleus"/>
    <property type="evidence" value="ECO:0007669"/>
    <property type="project" value="UniProtKB-SubCell"/>
</dbReference>
<evidence type="ECO:0000256" key="5">
    <source>
        <dbReference type="ARBA" id="ARBA00023242"/>
    </source>
</evidence>